<dbReference type="AlphaFoldDB" id="A0A0G3GY26"/>
<gene>
    <name evidence="4" type="ORF">CMUST_08710</name>
</gene>
<keyword evidence="2" id="KW-0472">Membrane</keyword>
<dbReference type="PATRIC" id="fig|571915.4.peg.1851"/>
<feature type="compositionally biased region" description="Basic and acidic residues" evidence="1">
    <location>
        <begin position="51"/>
        <end position="66"/>
    </location>
</feature>
<dbReference type="EMBL" id="CP011542">
    <property type="protein sequence ID" value="AKK06066.1"/>
    <property type="molecule type" value="Genomic_DNA"/>
</dbReference>
<evidence type="ECO:0000256" key="1">
    <source>
        <dbReference type="SAM" id="MobiDB-lite"/>
    </source>
</evidence>
<evidence type="ECO:0008006" key="6">
    <source>
        <dbReference type="Google" id="ProtNLM"/>
    </source>
</evidence>
<keyword evidence="2" id="KW-1133">Transmembrane helix</keyword>
<accession>A0A0G3GY26</accession>
<keyword evidence="2" id="KW-0812">Transmembrane</keyword>
<name>A0A0G3GY26_9CORY</name>
<evidence type="ECO:0000256" key="2">
    <source>
        <dbReference type="SAM" id="Phobius"/>
    </source>
</evidence>
<keyword evidence="5" id="KW-1185">Reference proteome</keyword>
<dbReference type="Proteomes" id="UP000035199">
    <property type="component" value="Chromosome"/>
</dbReference>
<feature type="region of interest" description="Disordered" evidence="1">
    <location>
        <begin position="28"/>
        <end position="66"/>
    </location>
</feature>
<sequence>MKLFSRKAVLAVTTAAAVSVSAFSPAIAQEDKAQSGTSTSSSSSSSGEYESCEKKHKGDKEKIRECNENLSIGDQLRKGSRDDTSGNISAKKIGEWIAIIGTIITVMTSVLTFVSKVPNLFNK</sequence>
<dbReference type="STRING" id="571915.CMUST_08710"/>
<proteinExistence type="predicted"/>
<keyword evidence="3" id="KW-0732">Signal</keyword>
<organism evidence="4 5">
    <name type="scientific">Corynebacterium mustelae</name>
    <dbReference type="NCBI Taxonomy" id="571915"/>
    <lineage>
        <taxon>Bacteria</taxon>
        <taxon>Bacillati</taxon>
        <taxon>Actinomycetota</taxon>
        <taxon>Actinomycetes</taxon>
        <taxon>Mycobacteriales</taxon>
        <taxon>Corynebacteriaceae</taxon>
        <taxon>Corynebacterium</taxon>
    </lineage>
</organism>
<feature type="transmembrane region" description="Helical" evidence="2">
    <location>
        <begin position="96"/>
        <end position="114"/>
    </location>
</feature>
<feature type="signal peptide" evidence="3">
    <location>
        <begin position="1"/>
        <end position="28"/>
    </location>
</feature>
<reference evidence="4 5" key="1">
    <citation type="journal article" date="2015" name="Genome Announc.">
        <title>Complete Genome Sequence of the Type Strain Corynebacterium mustelae DSM 45274, Isolated from Various Tissues of a Male Ferret with Lethal Sepsis.</title>
        <authorList>
            <person name="Ruckert C."/>
            <person name="Eimer J."/>
            <person name="Winkler A."/>
            <person name="Tauch A."/>
        </authorList>
    </citation>
    <scope>NUCLEOTIDE SEQUENCE [LARGE SCALE GENOMIC DNA]</scope>
    <source>
        <strain evidence="4 5">DSM 45274</strain>
    </source>
</reference>
<feature type="chain" id="PRO_5002554874" description="Secreted protein" evidence="3">
    <location>
        <begin position="29"/>
        <end position="123"/>
    </location>
</feature>
<protein>
    <recommendedName>
        <fullName evidence="6">Secreted protein</fullName>
    </recommendedName>
</protein>
<dbReference type="RefSeq" id="WP_047262171.1">
    <property type="nucleotide sequence ID" value="NZ_CP011542.1"/>
</dbReference>
<dbReference type="KEGG" id="cmv:CMUST_08710"/>
<reference evidence="5" key="2">
    <citation type="submission" date="2015-05" db="EMBL/GenBank/DDBJ databases">
        <title>Complete genome sequence of Corynebacterium mustelae DSM 45274, isolated from various tissues of a male ferret with lethal sepsis.</title>
        <authorList>
            <person name="Ruckert C."/>
            <person name="Albersmeier A."/>
            <person name="Winkler A."/>
            <person name="Tauch A."/>
        </authorList>
    </citation>
    <scope>NUCLEOTIDE SEQUENCE [LARGE SCALE GENOMIC DNA]</scope>
    <source>
        <strain evidence="5">DSM 45274</strain>
    </source>
</reference>
<evidence type="ECO:0000256" key="3">
    <source>
        <dbReference type="SAM" id="SignalP"/>
    </source>
</evidence>
<evidence type="ECO:0000313" key="5">
    <source>
        <dbReference type="Proteomes" id="UP000035199"/>
    </source>
</evidence>
<feature type="compositionally biased region" description="Low complexity" evidence="1">
    <location>
        <begin position="35"/>
        <end position="47"/>
    </location>
</feature>
<evidence type="ECO:0000313" key="4">
    <source>
        <dbReference type="EMBL" id="AKK06066.1"/>
    </source>
</evidence>